<feature type="region of interest" description="Disordered" evidence="9">
    <location>
        <begin position="73"/>
        <end position="105"/>
    </location>
</feature>
<dbReference type="Proteomes" id="UP000827721">
    <property type="component" value="Unassembled WGS sequence"/>
</dbReference>
<dbReference type="Pfam" id="PF13639">
    <property type="entry name" value="zf-RING_2"/>
    <property type="match status" value="1"/>
</dbReference>
<keyword evidence="12" id="KW-1185">Reference proteome</keyword>
<dbReference type="InterPro" id="IPR001841">
    <property type="entry name" value="Znf_RING"/>
</dbReference>
<evidence type="ECO:0000256" key="9">
    <source>
        <dbReference type="SAM" id="MobiDB-lite"/>
    </source>
</evidence>
<dbReference type="Pfam" id="PF06547">
    <property type="entry name" value="DUF1117"/>
    <property type="match status" value="1"/>
</dbReference>
<evidence type="ECO:0000256" key="2">
    <source>
        <dbReference type="ARBA" id="ARBA00012483"/>
    </source>
</evidence>
<evidence type="ECO:0000313" key="12">
    <source>
        <dbReference type="Proteomes" id="UP000827721"/>
    </source>
</evidence>
<evidence type="ECO:0000256" key="8">
    <source>
        <dbReference type="PROSITE-ProRule" id="PRU00175"/>
    </source>
</evidence>
<evidence type="ECO:0000256" key="4">
    <source>
        <dbReference type="ARBA" id="ARBA00022723"/>
    </source>
</evidence>
<evidence type="ECO:0000256" key="5">
    <source>
        <dbReference type="ARBA" id="ARBA00022771"/>
    </source>
</evidence>
<keyword evidence="5 8" id="KW-0863">Zinc-finger</keyword>
<dbReference type="SUPFAM" id="SSF57850">
    <property type="entry name" value="RING/U-box"/>
    <property type="match status" value="1"/>
</dbReference>
<comment type="catalytic activity">
    <reaction evidence="1">
        <text>S-ubiquitinyl-[E2 ubiquitin-conjugating enzyme]-L-cysteine + [acceptor protein]-L-lysine = [E2 ubiquitin-conjugating enzyme]-L-cysteine + N(6)-ubiquitinyl-[acceptor protein]-L-lysine.</text>
        <dbReference type="EC" id="2.3.2.27"/>
    </reaction>
</comment>
<evidence type="ECO:0000256" key="1">
    <source>
        <dbReference type="ARBA" id="ARBA00000900"/>
    </source>
</evidence>
<dbReference type="InterPro" id="IPR013083">
    <property type="entry name" value="Znf_RING/FYVE/PHD"/>
</dbReference>
<accession>A0ABQ8H494</accession>
<sequence>MSAIVSSTSYWCYRCSRFVRVSSRESVTCPDCDGGFVEEIENPPRGVHQTTTDTHRGRRRFPAAAMYMIGNGTASNRTSRDLGNSAGPVLRRSRRTGGDRSPFNPVIVLRGPVSGDVENSGGGGGGYELYYDDGEGSGLRPLPRSMSEFLLGSGFERLLEQLSQIDMNGIGGFENPPASKAAIESMPVVFVDSCLVEMESHCAVCKEAFELGSEAREMPCKHIYHSDCILPWLSLRNSCPVCRHELPSDTSNNNINNVSEESENLENESENGAAVFGGSIEEEAVGLTIWRLPGGGFAVGRFSGGRRGGERELPVVYTEMDGGFNNGGLPRRVSWTSRGSRGRGERGSGFIERAFRSLIGCFGGSGSSSSSSSSDSRAATMRSSSRSSRSISLFNISSRRRRAWDAEVSGGGRRW</sequence>
<keyword evidence="6" id="KW-0833">Ubl conjugation pathway</keyword>
<dbReference type="EMBL" id="JAFEMO010000014">
    <property type="protein sequence ID" value="KAH7548123.1"/>
    <property type="molecule type" value="Genomic_DNA"/>
</dbReference>
<dbReference type="InterPro" id="IPR039525">
    <property type="entry name" value="RNF126-like_zinc-ribbon"/>
</dbReference>
<protein>
    <recommendedName>
        <fullName evidence="2">RING-type E3 ubiquitin transferase</fullName>
        <ecNumber evidence="2">2.3.2.27</ecNumber>
    </recommendedName>
</protein>
<feature type="domain" description="RING-type" evidence="10">
    <location>
        <begin position="202"/>
        <end position="243"/>
    </location>
</feature>
<evidence type="ECO:0000256" key="7">
    <source>
        <dbReference type="ARBA" id="ARBA00022833"/>
    </source>
</evidence>
<evidence type="ECO:0000259" key="10">
    <source>
        <dbReference type="PROSITE" id="PS50089"/>
    </source>
</evidence>
<proteinExistence type="predicted"/>
<organism evidence="11 12">
    <name type="scientific">Xanthoceras sorbifolium</name>
    <dbReference type="NCBI Taxonomy" id="99658"/>
    <lineage>
        <taxon>Eukaryota</taxon>
        <taxon>Viridiplantae</taxon>
        <taxon>Streptophyta</taxon>
        <taxon>Embryophyta</taxon>
        <taxon>Tracheophyta</taxon>
        <taxon>Spermatophyta</taxon>
        <taxon>Magnoliopsida</taxon>
        <taxon>eudicotyledons</taxon>
        <taxon>Gunneridae</taxon>
        <taxon>Pentapetalae</taxon>
        <taxon>rosids</taxon>
        <taxon>malvids</taxon>
        <taxon>Sapindales</taxon>
        <taxon>Sapindaceae</taxon>
        <taxon>Xanthoceroideae</taxon>
        <taxon>Xanthoceras</taxon>
    </lineage>
</organism>
<dbReference type="PANTHER" id="PTHR15710:SF212">
    <property type="entry name" value="RING-TYPE E3 UBIQUITIN TRANSFERASE"/>
    <property type="match status" value="1"/>
</dbReference>
<gene>
    <name evidence="11" type="ORF">JRO89_XS14G0070700</name>
</gene>
<evidence type="ECO:0000313" key="11">
    <source>
        <dbReference type="EMBL" id="KAH7548123.1"/>
    </source>
</evidence>
<dbReference type="SMART" id="SM00184">
    <property type="entry name" value="RING"/>
    <property type="match status" value="1"/>
</dbReference>
<keyword evidence="4" id="KW-0479">Metal-binding</keyword>
<keyword evidence="3" id="KW-0808">Transferase</keyword>
<comment type="caution">
    <text evidence="11">The sequence shown here is derived from an EMBL/GenBank/DDBJ whole genome shotgun (WGS) entry which is preliminary data.</text>
</comment>
<evidence type="ECO:0000256" key="3">
    <source>
        <dbReference type="ARBA" id="ARBA00022679"/>
    </source>
</evidence>
<feature type="compositionally biased region" description="Low complexity" evidence="9">
    <location>
        <begin position="367"/>
        <end position="389"/>
    </location>
</feature>
<dbReference type="CDD" id="cd16667">
    <property type="entry name" value="RING-H2_RNF126-like"/>
    <property type="match status" value="1"/>
</dbReference>
<dbReference type="PROSITE" id="PS50089">
    <property type="entry name" value="ZF_RING_2"/>
    <property type="match status" value="1"/>
</dbReference>
<name>A0ABQ8H494_9ROSI</name>
<evidence type="ECO:0000256" key="6">
    <source>
        <dbReference type="ARBA" id="ARBA00022786"/>
    </source>
</evidence>
<keyword evidence="7" id="KW-0862">Zinc</keyword>
<dbReference type="PANTHER" id="PTHR15710">
    <property type="entry name" value="E3 UBIQUITIN-PROTEIN LIGASE PRAJA"/>
    <property type="match status" value="1"/>
</dbReference>
<dbReference type="EC" id="2.3.2.27" evidence="2"/>
<reference evidence="11 12" key="1">
    <citation type="submission" date="2021-02" db="EMBL/GenBank/DDBJ databases">
        <title>Plant Genome Project.</title>
        <authorList>
            <person name="Zhang R.-G."/>
        </authorList>
    </citation>
    <scope>NUCLEOTIDE SEQUENCE [LARGE SCALE GENOMIC DNA]</scope>
    <source>
        <tissue evidence="11">Leaves</tissue>
    </source>
</reference>
<dbReference type="Gene3D" id="3.30.40.10">
    <property type="entry name" value="Zinc/RING finger domain, C3HC4 (zinc finger)"/>
    <property type="match status" value="1"/>
</dbReference>
<dbReference type="InterPro" id="IPR010543">
    <property type="entry name" value="DUF1117"/>
</dbReference>
<dbReference type="Pfam" id="PF14369">
    <property type="entry name" value="Zn_ribbon_19"/>
    <property type="match status" value="1"/>
</dbReference>
<feature type="region of interest" description="Disordered" evidence="9">
    <location>
        <begin position="363"/>
        <end position="389"/>
    </location>
</feature>